<dbReference type="GO" id="GO:0000976">
    <property type="term" value="F:transcription cis-regulatory region binding"/>
    <property type="evidence" value="ECO:0007669"/>
    <property type="project" value="TreeGrafter"/>
</dbReference>
<dbReference type="GO" id="GO:0045892">
    <property type="term" value="P:negative regulation of DNA-templated transcription"/>
    <property type="evidence" value="ECO:0007669"/>
    <property type="project" value="TreeGrafter"/>
</dbReference>
<dbReference type="Pfam" id="PF01475">
    <property type="entry name" value="FUR"/>
    <property type="match status" value="1"/>
</dbReference>
<organism evidence="2 3">
    <name type="scientific">Verrucomicrobia subdivision 6 bacterium BACL9 MAG-120820-bin42</name>
    <dbReference type="NCBI Taxonomy" id="1655634"/>
    <lineage>
        <taxon>Bacteria</taxon>
        <taxon>Pseudomonadati</taxon>
        <taxon>Verrucomicrobiota</taxon>
        <taxon>Verrucomicrobiia</taxon>
        <taxon>Verrucomicrobiales</taxon>
        <taxon>Verrucomicrobia subdivision 6</taxon>
    </lineage>
</organism>
<dbReference type="CDD" id="cd07153">
    <property type="entry name" value="Fur_like"/>
    <property type="match status" value="1"/>
</dbReference>
<dbReference type="GO" id="GO:0003700">
    <property type="term" value="F:DNA-binding transcription factor activity"/>
    <property type="evidence" value="ECO:0007669"/>
    <property type="project" value="InterPro"/>
</dbReference>
<dbReference type="GO" id="GO:1900376">
    <property type="term" value="P:regulation of secondary metabolite biosynthetic process"/>
    <property type="evidence" value="ECO:0007669"/>
    <property type="project" value="TreeGrafter"/>
</dbReference>
<evidence type="ECO:0000256" key="1">
    <source>
        <dbReference type="PIRSR" id="PIRSR602481-1"/>
    </source>
</evidence>
<proteinExistence type="predicted"/>
<dbReference type="InterPro" id="IPR002481">
    <property type="entry name" value="FUR"/>
</dbReference>
<dbReference type="InterPro" id="IPR036390">
    <property type="entry name" value="WH_DNA-bd_sf"/>
</dbReference>
<dbReference type="Gene3D" id="1.10.10.10">
    <property type="entry name" value="Winged helix-like DNA-binding domain superfamily/Winged helix DNA-binding domain"/>
    <property type="match status" value="1"/>
</dbReference>
<dbReference type="EMBL" id="LIDM01000055">
    <property type="protein sequence ID" value="KRP32823.1"/>
    <property type="molecule type" value="Genomic_DNA"/>
</dbReference>
<reference evidence="2 3" key="1">
    <citation type="submission" date="2015-10" db="EMBL/GenBank/DDBJ databases">
        <title>Metagenome-Assembled Genomes uncover a global brackish microbiome.</title>
        <authorList>
            <person name="Hugerth L.W."/>
            <person name="Larsson J."/>
            <person name="Alneberg J."/>
            <person name="Lindh M.V."/>
            <person name="Legrand C."/>
            <person name="Pinhassi J."/>
            <person name="Andersson A.F."/>
        </authorList>
    </citation>
    <scope>NUCLEOTIDE SEQUENCE [LARGE SCALE GENOMIC DNA]</scope>
    <source>
        <strain evidence="2">BACL9 MAG-120820-bin42</strain>
    </source>
</reference>
<dbReference type="PANTHER" id="PTHR33202">
    <property type="entry name" value="ZINC UPTAKE REGULATION PROTEIN"/>
    <property type="match status" value="1"/>
</dbReference>
<sequence length="153" mass="17042">MLNDVDGLVNSLKQDDRGVLSEALDHSGQRSTPQRETVFSVLLDERDHPTADEVYARTKSRMPTISMATVYNCLETLVTCGLVKQVNIEREPTRYCPNLSPHAHFHCRDTGRVYDVPVPSDMMNGLTRVLPGGYSADSVELVFRGHLAKGKVK</sequence>
<keyword evidence="1" id="KW-0479">Metal-binding</keyword>
<protein>
    <submittedName>
        <fullName evidence="2">Fur family transcriptional regulator</fullName>
    </submittedName>
</protein>
<gene>
    <name evidence="2" type="ORF">ABS32_02335</name>
</gene>
<dbReference type="PROSITE" id="PS50096">
    <property type="entry name" value="IQ"/>
    <property type="match status" value="1"/>
</dbReference>
<comment type="cofactor">
    <cofactor evidence="1">
        <name>Zn(2+)</name>
        <dbReference type="ChEBI" id="CHEBI:29105"/>
    </cofactor>
    <text evidence="1">Binds 1 zinc ion per subunit.</text>
</comment>
<name>A0A0R2XA92_9BACT</name>
<evidence type="ECO:0000313" key="3">
    <source>
        <dbReference type="Proteomes" id="UP000051557"/>
    </source>
</evidence>
<dbReference type="SUPFAM" id="SSF46785">
    <property type="entry name" value="Winged helix' DNA-binding domain"/>
    <property type="match status" value="1"/>
</dbReference>
<dbReference type="InterPro" id="IPR036388">
    <property type="entry name" value="WH-like_DNA-bd_sf"/>
</dbReference>
<comment type="caution">
    <text evidence="2">The sequence shown here is derived from an EMBL/GenBank/DDBJ whole genome shotgun (WGS) entry which is preliminary data.</text>
</comment>
<dbReference type="GO" id="GO:0008270">
    <property type="term" value="F:zinc ion binding"/>
    <property type="evidence" value="ECO:0007669"/>
    <property type="project" value="TreeGrafter"/>
</dbReference>
<dbReference type="AlphaFoldDB" id="A0A0R2XA92"/>
<dbReference type="PANTHER" id="PTHR33202:SF7">
    <property type="entry name" value="FERRIC UPTAKE REGULATION PROTEIN"/>
    <property type="match status" value="1"/>
</dbReference>
<accession>A0A0R2XA92</accession>
<dbReference type="Proteomes" id="UP000051557">
    <property type="component" value="Unassembled WGS sequence"/>
</dbReference>
<feature type="binding site" evidence="1">
    <location>
        <position position="107"/>
    </location>
    <ligand>
        <name>Zn(2+)</name>
        <dbReference type="ChEBI" id="CHEBI:29105"/>
    </ligand>
</feature>
<evidence type="ECO:0000313" key="2">
    <source>
        <dbReference type="EMBL" id="KRP32823.1"/>
    </source>
</evidence>
<keyword evidence="1" id="KW-0862">Zinc</keyword>